<dbReference type="Proteomes" id="UP000594468">
    <property type="component" value="Chromosome"/>
</dbReference>
<proteinExistence type="predicted"/>
<keyword evidence="2" id="KW-1185">Reference proteome</keyword>
<accession>A0A7S8E9H1</accession>
<gene>
    <name evidence="1" type="ORF">G4Y79_00050</name>
</gene>
<evidence type="ECO:0000313" key="2">
    <source>
        <dbReference type="Proteomes" id="UP000594468"/>
    </source>
</evidence>
<dbReference type="AlphaFoldDB" id="A0A7S8E9H1"/>
<name>A0A7S8E9H1_9CHLR</name>
<evidence type="ECO:0000313" key="1">
    <source>
        <dbReference type="EMBL" id="QPC82802.1"/>
    </source>
</evidence>
<protein>
    <submittedName>
        <fullName evidence="1">Uncharacterized protein</fullName>
    </submittedName>
</protein>
<dbReference type="RefSeq" id="WP_195170871.1">
    <property type="nucleotide sequence ID" value="NZ_CP062983.1"/>
</dbReference>
<organism evidence="1 2">
    <name type="scientific">Phototrophicus methaneseepsis</name>
    <dbReference type="NCBI Taxonomy" id="2710758"/>
    <lineage>
        <taxon>Bacteria</taxon>
        <taxon>Bacillati</taxon>
        <taxon>Chloroflexota</taxon>
        <taxon>Candidatus Thermofontia</taxon>
        <taxon>Phototrophicales</taxon>
        <taxon>Phototrophicaceae</taxon>
        <taxon>Phototrophicus</taxon>
    </lineage>
</organism>
<reference evidence="1 2" key="1">
    <citation type="submission" date="2020-02" db="EMBL/GenBank/DDBJ databases">
        <authorList>
            <person name="Zheng R.K."/>
            <person name="Sun C.M."/>
        </authorList>
    </citation>
    <scope>NUCLEOTIDE SEQUENCE [LARGE SCALE GENOMIC DNA]</scope>
    <source>
        <strain evidence="2">rifampicinis</strain>
    </source>
</reference>
<dbReference type="EMBL" id="CP062983">
    <property type="protein sequence ID" value="QPC82802.1"/>
    <property type="molecule type" value="Genomic_DNA"/>
</dbReference>
<sequence length="139" mass="15733">MAIDLYWDDDAQTVILAEFQPGWTWDDLHRVLEAIKRMSADRERVFGAIIDVRKGLQIPGGSIFNQETLSQFKRITRLGSDGKGPAVIVGMNGVLQRVMDAIKMVDSHVMQDVYFAPDMAQARDVIYARMQNYATQINV</sequence>
<dbReference type="KEGG" id="pmet:G4Y79_00050"/>